<dbReference type="SUPFAM" id="SSF50370">
    <property type="entry name" value="Ricin B-like lectins"/>
    <property type="match status" value="1"/>
</dbReference>
<sequence>MHFLSGLTILIIAAFGATTADIIGNNKCVVISTGDLVLHERKPGQEYPYYLYTVPKDKEYNDQRWILEDVGDGFYKLKNKHSGRYVVIGTFDYFLTAGDAVRAMDHFKFVADAEGKYDIVNKINQHLGPRGKNYSAKKSGSVQHLTVQACSQ</sequence>
<dbReference type="InterPro" id="IPR035992">
    <property type="entry name" value="Ricin_B-like_lectins"/>
</dbReference>
<name>F5GTK8_SIMGU</name>
<organism evidence="2">
    <name type="scientific">Simulium guianense</name>
    <name type="common">Black fly</name>
    <dbReference type="NCBI Taxonomy" id="445764"/>
    <lineage>
        <taxon>Eukaryota</taxon>
        <taxon>Metazoa</taxon>
        <taxon>Ecdysozoa</taxon>
        <taxon>Arthropoda</taxon>
        <taxon>Hexapoda</taxon>
        <taxon>Insecta</taxon>
        <taxon>Pterygota</taxon>
        <taxon>Neoptera</taxon>
        <taxon>Endopterygota</taxon>
        <taxon>Diptera</taxon>
        <taxon>Nematocera</taxon>
        <taxon>Chironomoidea</taxon>
        <taxon>Simuliidae</taxon>
        <taxon>Simulium</taxon>
    </lineage>
</organism>
<evidence type="ECO:0000313" key="2">
    <source>
        <dbReference type="EMBL" id="AEB96406.1"/>
    </source>
</evidence>
<reference evidence="2" key="1">
    <citation type="journal article" date="2011" name="BMC Genomics">
        <title>An insight into the sialome of Simulium guianense (DIPTERA:SIMulIIDAE), the main vector of River Blindness Disease in Brazil.</title>
        <authorList>
            <person name="Chagas A.C."/>
            <person name="Calvo E."/>
            <person name="Pimenta P.F."/>
            <person name="Ribeiro J.M."/>
        </authorList>
    </citation>
    <scope>NUCLEOTIDE SEQUENCE</scope>
    <source>
        <tissue evidence="2">Salivary gland</tissue>
    </source>
</reference>
<proteinExistence type="evidence at transcript level"/>
<dbReference type="EMBL" id="JI626171">
    <property type="protein sequence ID" value="AEB96406.1"/>
    <property type="molecule type" value="mRNA"/>
</dbReference>
<accession>F5GTK8</accession>
<feature type="chain" id="PRO_5003327393" evidence="1">
    <location>
        <begin position="21"/>
        <end position="152"/>
    </location>
</feature>
<protein>
    <submittedName>
        <fullName evidence="2">Erythema protein SVEP-3</fullName>
    </submittedName>
</protein>
<dbReference type="Gene3D" id="2.80.10.50">
    <property type="match status" value="1"/>
</dbReference>
<evidence type="ECO:0000256" key="1">
    <source>
        <dbReference type="SAM" id="SignalP"/>
    </source>
</evidence>
<dbReference type="AlphaFoldDB" id="F5GTK8"/>
<feature type="signal peptide" evidence="1">
    <location>
        <begin position="1"/>
        <end position="20"/>
    </location>
</feature>
<keyword evidence="1" id="KW-0732">Signal</keyword>